<evidence type="ECO:0000313" key="2">
    <source>
        <dbReference type="EMBL" id="SUN35461.1"/>
    </source>
</evidence>
<dbReference type="Gene3D" id="1.10.10.60">
    <property type="entry name" value="Homeodomain-like"/>
    <property type="match status" value="1"/>
</dbReference>
<dbReference type="InterPro" id="IPR009057">
    <property type="entry name" value="Homeodomain-like_sf"/>
</dbReference>
<organism evidence="2 3">
    <name type="scientific">Streptococcus downei MFe28</name>
    <dbReference type="NCBI Taxonomy" id="764290"/>
    <lineage>
        <taxon>Bacteria</taxon>
        <taxon>Bacillati</taxon>
        <taxon>Bacillota</taxon>
        <taxon>Bacilli</taxon>
        <taxon>Lactobacillales</taxon>
        <taxon>Streptococcaceae</taxon>
        <taxon>Streptococcus</taxon>
    </lineage>
</organism>
<dbReference type="Pfam" id="PF13936">
    <property type="entry name" value="HTH_38"/>
    <property type="match status" value="1"/>
</dbReference>
<keyword evidence="3" id="KW-1185">Reference proteome</keyword>
<protein>
    <submittedName>
        <fullName evidence="2">Transposase IS1239</fullName>
    </submittedName>
</protein>
<dbReference type="InterPro" id="IPR051917">
    <property type="entry name" value="Transposase-Integrase"/>
</dbReference>
<dbReference type="GO" id="GO:0032196">
    <property type="term" value="P:transposition"/>
    <property type="evidence" value="ECO:0007669"/>
    <property type="project" value="TreeGrafter"/>
</dbReference>
<evidence type="ECO:0000313" key="3">
    <source>
        <dbReference type="Proteomes" id="UP000254082"/>
    </source>
</evidence>
<accession>A0A380JBR9</accession>
<gene>
    <name evidence="2" type="ORF">NCTC11391_00481</name>
</gene>
<dbReference type="EMBL" id="UHFA01000002">
    <property type="protein sequence ID" value="SUN35461.1"/>
    <property type="molecule type" value="Genomic_DNA"/>
</dbReference>
<dbReference type="Proteomes" id="UP000254082">
    <property type="component" value="Unassembled WGS sequence"/>
</dbReference>
<evidence type="ECO:0000259" key="1">
    <source>
        <dbReference type="Pfam" id="PF13936"/>
    </source>
</evidence>
<dbReference type="GO" id="GO:0004803">
    <property type="term" value="F:transposase activity"/>
    <property type="evidence" value="ECO:0007669"/>
    <property type="project" value="TreeGrafter"/>
</dbReference>
<dbReference type="PANTHER" id="PTHR10948">
    <property type="entry name" value="TRANSPOSASE"/>
    <property type="match status" value="1"/>
</dbReference>
<dbReference type="SUPFAM" id="SSF46689">
    <property type="entry name" value="Homeodomain-like"/>
    <property type="match status" value="1"/>
</dbReference>
<dbReference type="AlphaFoldDB" id="A0A380JBR9"/>
<name>A0A380JBR9_STRDO</name>
<feature type="domain" description="Transposase IS30-like HTH" evidence="1">
    <location>
        <begin position="8"/>
        <end position="51"/>
    </location>
</feature>
<sequence>MQDYYTPKGKQLTLADRRMIERWLREGLSHREVARRLAKAPQTINNEVKRGQVRQQVRKGKFERVYSADFAQKVYENNRKRSVKQISLTKELKEKIVHYIKQKYSPEMMVKAKGIPVPISTIYYWIHHGHLGYPREAKMRLHKKSQSLKTG</sequence>
<dbReference type="InterPro" id="IPR025246">
    <property type="entry name" value="IS30-like_HTH"/>
</dbReference>
<dbReference type="PANTHER" id="PTHR10948:SF23">
    <property type="entry name" value="TRANSPOSASE INSI FOR INSERTION SEQUENCE ELEMENT IS30A-RELATED"/>
    <property type="match status" value="1"/>
</dbReference>
<dbReference type="GO" id="GO:0005829">
    <property type="term" value="C:cytosol"/>
    <property type="evidence" value="ECO:0007669"/>
    <property type="project" value="TreeGrafter"/>
</dbReference>
<proteinExistence type="predicted"/>
<reference evidence="2 3" key="1">
    <citation type="submission" date="2018-06" db="EMBL/GenBank/DDBJ databases">
        <authorList>
            <consortium name="Pathogen Informatics"/>
            <person name="Doyle S."/>
        </authorList>
    </citation>
    <scope>NUCLEOTIDE SEQUENCE [LARGE SCALE GENOMIC DNA]</scope>
    <source>
        <strain evidence="3">NCTC 11391</strain>
    </source>
</reference>